<feature type="compositionally biased region" description="Basic residues" evidence="1">
    <location>
        <begin position="1"/>
        <end position="10"/>
    </location>
</feature>
<dbReference type="HOGENOM" id="CLU_2561980_0_0_1"/>
<reference evidence="2" key="2">
    <citation type="submission" date="2013-04" db="UniProtKB">
        <authorList>
            <consortium name="EnsemblPlants"/>
        </authorList>
    </citation>
    <scope>IDENTIFICATION</scope>
</reference>
<evidence type="ECO:0000313" key="3">
    <source>
        <dbReference type="Proteomes" id="UP000006038"/>
    </source>
</evidence>
<protein>
    <submittedName>
        <fullName evidence="2">Uncharacterized protein</fullName>
    </submittedName>
</protein>
<dbReference type="Proteomes" id="UP000006038">
    <property type="component" value="Chromosome 10"/>
</dbReference>
<evidence type="ECO:0000313" key="2">
    <source>
        <dbReference type="EnsemblPlants" id="OB10G22950.1"/>
    </source>
</evidence>
<dbReference type="EnsemblPlants" id="OB10G22950.1">
    <property type="protein sequence ID" value="OB10G22950.1"/>
    <property type="gene ID" value="OB10G22950"/>
</dbReference>
<dbReference type="Gramene" id="OB10G22950.1">
    <property type="protein sequence ID" value="OB10G22950.1"/>
    <property type="gene ID" value="OB10G22950"/>
</dbReference>
<organism evidence="2">
    <name type="scientific">Oryza brachyantha</name>
    <name type="common">malo sina</name>
    <dbReference type="NCBI Taxonomy" id="4533"/>
    <lineage>
        <taxon>Eukaryota</taxon>
        <taxon>Viridiplantae</taxon>
        <taxon>Streptophyta</taxon>
        <taxon>Embryophyta</taxon>
        <taxon>Tracheophyta</taxon>
        <taxon>Spermatophyta</taxon>
        <taxon>Magnoliopsida</taxon>
        <taxon>Liliopsida</taxon>
        <taxon>Poales</taxon>
        <taxon>Poaceae</taxon>
        <taxon>BOP clade</taxon>
        <taxon>Oryzoideae</taxon>
        <taxon>Oryzeae</taxon>
        <taxon>Oryzinae</taxon>
        <taxon>Oryza</taxon>
    </lineage>
</organism>
<accession>J3N447</accession>
<name>J3N447_ORYBR</name>
<feature type="compositionally biased region" description="Polar residues" evidence="1">
    <location>
        <begin position="20"/>
        <end position="34"/>
    </location>
</feature>
<keyword evidence="3" id="KW-1185">Reference proteome</keyword>
<proteinExistence type="predicted"/>
<evidence type="ECO:0000256" key="1">
    <source>
        <dbReference type="SAM" id="MobiDB-lite"/>
    </source>
</evidence>
<reference evidence="2" key="1">
    <citation type="journal article" date="2013" name="Nat. Commun.">
        <title>Whole-genome sequencing of Oryza brachyantha reveals mechanisms underlying Oryza genome evolution.</title>
        <authorList>
            <person name="Chen J."/>
            <person name="Huang Q."/>
            <person name="Gao D."/>
            <person name="Wang J."/>
            <person name="Lang Y."/>
            <person name="Liu T."/>
            <person name="Li B."/>
            <person name="Bai Z."/>
            <person name="Luis Goicoechea J."/>
            <person name="Liang C."/>
            <person name="Chen C."/>
            <person name="Zhang W."/>
            <person name="Sun S."/>
            <person name="Liao Y."/>
            <person name="Zhang X."/>
            <person name="Yang L."/>
            <person name="Song C."/>
            <person name="Wang M."/>
            <person name="Shi J."/>
            <person name="Liu G."/>
            <person name="Liu J."/>
            <person name="Zhou H."/>
            <person name="Zhou W."/>
            <person name="Yu Q."/>
            <person name="An N."/>
            <person name="Chen Y."/>
            <person name="Cai Q."/>
            <person name="Wang B."/>
            <person name="Liu B."/>
            <person name="Min J."/>
            <person name="Huang Y."/>
            <person name="Wu H."/>
            <person name="Li Z."/>
            <person name="Zhang Y."/>
            <person name="Yin Y."/>
            <person name="Song W."/>
            <person name="Jiang J."/>
            <person name="Jackson S.A."/>
            <person name="Wing R.A."/>
            <person name="Wang J."/>
            <person name="Chen M."/>
        </authorList>
    </citation>
    <scope>NUCLEOTIDE SEQUENCE [LARGE SCALE GENOMIC DNA]</scope>
    <source>
        <strain evidence="2">cv. IRGC 101232</strain>
    </source>
</reference>
<sequence>MNPREKRRKRREGERECQGRFSQSKGNDELSSACQRYREKRSQSKPSLHQSSLCFLGFQQTNKKKSSEIMKQLPQFSTTKQK</sequence>
<dbReference type="AlphaFoldDB" id="J3N447"/>
<feature type="region of interest" description="Disordered" evidence="1">
    <location>
        <begin position="1"/>
        <end position="51"/>
    </location>
</feature>